<gene>
    <name evidence="2" type="ORF">SMD11_6466</name>
</gene>
<evidence type="ECO:0000256" key="1">
    <source>
        <dbReference type="SAM" id="SignalP"/>
    </source>
</evidence>
<dbReference type="RefSeq" id="WP_087929732.1">
    <property type="nucleotide sequence ID" value="NZ_CP021744.1"/>
</dbReference>
<keyword evidence="1" id="KW-0732">Signal</keyword>
<evidence type="ECO:0000313" key="3">
    <source>
        <dbReference type="Proteomes" id="UP000195755"/>
    </source>
</evidence>
<dbReference type="OrthoDB" id="4182454at2"/>
<evidence type="ECO:0008006" key="4">
    <source>
        <dbReference type="Google" id="ProtNLM"/>
    </source>
</evidence>
<feature type="signal peptide" evidence="1">
    <location>
        <begin position="1"/>
        <end position="26"/>
    </location>
</feature>
<organism evidence="2 3">
    <name type="scientific">Streptomyces albireticuli</name>
    <dbReference type="NCBI Taxonomy" id="1940"/>
    <lineage>
        <taxon>Bacteria</taxon>
        <taxon>Bacillati</taxon>
        <taxon>Actinomycetota</taxon>
        <taxon>Actinomycetes</taxon>
        <taxon>Kitasatosporales</taxon>
        <taxon>Streptomycetaceae</taxon>
        <taxon>Streptomyces</taxon>
    </lineage>
</organism>
<accession>A0A1Z2LCN5</accession>
<sequence length="174" mass="17710">MIGKRGIGVALSALTLVAAGTVQAPAAQAGTALECTGKENITYGPGLGLSSRPTTVTVDGAYHCADASGHTLTARYHTEGTTAGTCVLLAWNKSEETLRYADGSETVIAYHAGTSLRVLGLNTARLHGVVVEGRGKGAVAEKTIQTVPGSLPTDCVLAGGLRRTTAATHLSVRP</sequence>
<dbReference type="KEGG" id="salj:SMD11_6466"/>
<dbReference type="AlphaFoldDB" id="A0A1Z2LCN5"/>
<evidence type="ECO:0000313" key="2">
    <source>
        <dbReference type="EMBL" id="ARZ72042.1"/>
    </source>
</evidence>
<proteinExistence type="predicted"/>
<protein>
    <recommendedName>
        <fullName evidence="4">Secreted protein</fullName>
    </recommendedName>
</protein>
<feature type="chain" id="PRO_5012261043" description="Secreted protein" evidence="1">
    <location>
        <begin position="27"/>
        <end position="174"/>
    </location>
</feature>
<dbReference type="EMBL" id="CP021744">
    <property type="protein sequence ID" value="ARZ72042.1"/>
    <property type="molecule type" value="Genomic_DNA"/>
</dbReference>
<reference evidence="2 3" key="1">
    <citation type="submission" date="2017-06" db="EMBL/GenBank/DDBJ databases">
        <title>Streptomyces albireticuli Genome sequencing and assembly.</title>
        <authorList>
            <person name="Wang Y."/>
            <person name="Du B."/>
            <person name="Ding Y."/>
            <person name="Liu H."/>
            <person name="Hou Q."/>
            <person name="Liu K."/>
            <person name="Yao L."/>
            <person name="Wang C."/>
        </authorList>
    </citation>
    <scope>NUCLEOTIDE SEQUENCE [LARGE SCALE GENOMIC DNA]</scope>
    <source>
        <strain evidence="2 3">MDJK11</strain>
    </source>
</reference>
<name>A0A1Z2LCN5_9ACTN</name>
<dbReference type="Proteomes" id="UP000195755">
    <property type="component" value="Chromosome"/>
</dbReference>